<name>A0A238FPH7_9BASI</name>
<dbReference type="OrthoDB" id="2538305at2759"/>
<reference evidence="3" key="1">
    <citation type="submission" date="2016-09" db="EMBL/GenBank/DDBJ databases">
        <authorList>
            <person name="Jeantristanb JTB J.-T."/>
            <person name="Ricardo R."/>
        </authorList>
    </citation>
    <scope>NUCLEOTIDE SEQUENCE [LARGE SCALE GENOMIC DNA]</scope>
</reference>
<evidence type="ECO:0000313" key="2">
    <source>
        <dbReference type="EMBL" id="SCV73108.1"/>
    </source>
</evidence>
<dbReference type="EMBL" id="FMSP01000017">
    <property type="protein sequence ID" value="SCV73108.1"/>
    <property type="molecule type" value="Genomic_DNA"/>
</dbReference>
<evidence type="ECO:0000313" key="3">
    <source>
        <dbReference type="Proteomes" id="UP000198372"/>
    </source>
</evidence>
<feature type="region of interest" description="Disordered" evidence="1">
    <location>
        <begin position="21"/>
        <end position="49"/>
    </location>
</feature>
<evidence type="ECO:0000256" key="1">
    <source>
        <dbReference type="SAM" id="MobiDB-lite"/>
    </source>
</evidence>
<protein>
    <submittedName>
        <fullName evidence="2">BQ2448_7033 protein</fullName>
    </submittedName>
</protein>
<dbReference type="Proteomes" id="UP000198372">
    <property type="component" value="Unassembled WGS sequence"/>
</dbReference>
<dbReference type="AlphaFoldDB" id="A0A238FPH7"/>
<organism evidence="2 3">
    <name type="scientific">Microbotryum intermedium</name>
    <dbReference type="NCBI Taxonomy" id="269621"/>
    <lineage>
        <taxon>Eukaryota</taxon>
        <taxon>Fungi</taxon>
        <taxon>Dikarya</taxon>
        <taxon>Basidiomycota</taxon>
        <taxon>Pucciniomycotina</taxon>
        <taxon>Microbotryomycetes</taxon>
        <taxon>Microbotryales</taxon>
        <taxon>Microbotryaceae</taxon>
        <taxon>Microbotryum</taxon>
    </lineage>
</organism>
<proteinExistence type="predicted"/>
<accession>A0A238FPH7</accession>
<sequence>MTTSSTPLNLASLLSDLHHLSSNPSLLPSLPERNSTSSPSSDTTTAQDPSTLAVTIADSFLVDSQQVLYKLDSDAVQRLGDKIDAVEHRVDKMEQALR</sequence>
<keyword evidence="3" id="KW-1185">Reference proteome</keyword>
<gene>
    <name evidence="2" type="ORF">BQ2448_7033</name>
</gene>